<evidence type="ECO:0000256" key="2">
    <source>
        <dbReference type="ARBA" id="ARBA00008873"/>
    </source>
</evidence>
<feature type="compositionally biased region" description="Low complexity" evidence="7">
    <location>
        <begin position="262"/>
        <end position="278"/>
    </location>
</feature>
<evidence type="ECO:0000256" key="8">
    <source>
        <dbReference type="SAM" id="Phobius"/>
    </source>
</evidence>
<evidence type="ECO:0000256" key="4">
    <source>
        <dbReference type="ARBA" id="ARBA00022833"/>
    </source>
</evidence>
<accession>A0AAD7HVL0</accession>
<feature type="compositionally biased region" description="Basic residues" evidence="7">
    <location>
        <begin position="286"/>
        <end position="311"/>
    </location>
</feature>
<evidence type="ECO:0000313" key="9">
    <source>
        <dbReference type="EMBL" id="KAJ7729342.1"/>
    </source>
</evidence>
<gene>
    <name evidence="9" type="ORF">B0H16DRAFT_1893910</name>
</gene>
<feature type="transmembrane region" description="Helical" evidence="8">
    <location>
        <begin position="59"/>
        <end position="83"/>
    </location>
</feature>
<organism evidence="9 10">
    <name type="scientific">Mycena metata</name>
    <dbReference type="NCBI Taxonomy" id="1033252"/>
    <lineage>
        <taxon>Eukaryota</taxon>
        <taxon>Fungi</taxon>
        <taxon>Dikarya</taxon>
        <taxon>Basidiomycota</taxon>
        <taxon>Agaricomycotina</taxon>
        <taxon>Agaricomycetes</taxon>
        <taxon>Agaricomycetidae</taxon>
        <taxon>Agaricales</taxon>
        <taxon>Marasmiineae</taxon>
        <taxon>Mycenaceae</taxon>
        <taxon>Mycena</taxon>
    </lineage>
</organism>
<dbReference type="EMBL" id="JARKIB010000166">
    <property type="protein sequence ID" value="KAJ7729342.1"/>
    <property type="molecule type" value="Genomic_DNA"/>
</dbReference>
<protein>
    <submittedName>
        <fullName evidence="9">Uncharacterized protein</fullName>
    </submittedName>
</protein>
<evidence type="ECO:0000313" key="10">
    <source>
        <dbReference type="Proteomes" id="UP001215598"/>
    </source>
</evidence>
<comment type="caution">
    <text evidence="9">The sequence shown here is derived from an EMBL/GenBank/DDBJ whole genome shotgun (WGS) entry which is preliminary data.</text>
</comment>
<dbReference type="PANTHER" id="PTHR45820:SF4">
    <property type="entry name" value="ZINC TRANSPORTER 63C, ISOFORM F"/>
    <property type="match status" value="1"/>
</dbReference>
<keyword evidence="3 8" id="KW-0812">Transmembrane</keyword>
<dbReference type="GO" id="GO:0016020">
    <property type="term" value="C:membrane"/>
    <property type="evidence" value="ECO:0007669"/>
    <property type="project" value="UniProtKB-SubCell"/>
</dbReference>
<keyword evidence="6 8" id="KW-0472">Membrane</keyword>
<name>A0AAD7HVL0_9AGAR</name>
<feature type="transmembrane region" description="Helical" evidence="8">
    <location>
        <begin position="12"/>
        <end position="38"/>
    </location>
</feature>
<evidence type="ECO:0000256" key="5">
    <source>
        <dbReference type="ARBA" id="ARBA00022989"/>
    </source>
</evidence>
<comment type="similarity">
    <text evidence="2">Belongs to the cation diffusion facilitator (CDF) transporter (TC 2.A.4) family. SLC30A subfamily.</text>
</comment>
<reference evidence="9" key="1">
    <citation type="submission" date="2023-03" db="EMBL/GenBank/DDBJ databases">
        <title>Massive genome expansion in bonnet fungi (Mycena s.s.) driven by repeated elements and novel gene families across ecological guilds.</title>
        <authorList>
            <consortium name="Lawrence Berkeley National Laboratory"/>
            <person name="Harder C.B."/>
            <person name="Miyauchi S."/>
            <person name="Viragh M."/>
            <person name="Kuo A."/>
            <person name="Thoen E."/>
            <person name="Andreopoulos B."/>
            <person name="Lu D."/>
            <person name="Skrede I."/>
            <person name="Drula E."/>
            <person name="Henrissat B."/>
            <person name="Morin E."/>
            <person name="Kohler A."/>
            <person name="Barry K."/>
            <person name="LaButti K."/>
            <person name="Morin E."/>
            <person name="Salamov A."/>
            <person name="Lipzen A."/>
            <person name="Mereny Z."/>
            <person name="Hegedus B."/>
            <person name="Baldrian P."/>
            <person name="Stursova M."/>
            <person name="Weitz H."/>
            <person name="Taylor A."/>
            <person name="Grigoriev I.V."/>
            <person name="Nagy L.G."/>
            <person name="Martin F."/>
            <person name="Kauserud H."/>
        </authorList>
    </citation>
    <scope>NUCLEOTIDE SEQUENCE</scope>
    <source>
        <strain evidence="9">CBHHK182m</strain>
    </source>
</reference>
<sequence>MTGCPEPYEPDVFLRVLPLTVPALFLGIRMIVVFATVLQRGTTRRNGFKNCKSLDSYDWHRAGILAALINGAFLVALCFSITLEALERFFAALEKRNPASSSVGSFGLASNLLGLFESMVHRIPALVCSFRVWVQRTNEGSCFSVPRLHPQSPRGGPGWGKSSHLSGRIHVPTPSHLPTSLVRLSSPTFLPSTSWTPRAFRPVYSGRRDVMRAGNGPKTSLRETMAPDYALPQLVSLRMQSLPPTFKVSGYAAGVTCNKATLITTGTPPPTTRTSTHPKPQPSPRRPPRGPRARARTCRRRGGARTRRRHTPAPWAWGSRHLVITRAAVARGSCACCIIYTFRLVLTMTDF</sequence>
<keyword evidence="5 8" id="KW-1133">Transmembrane helix</keyword>
<proteinExistence type="inferred from homology"/>
<dbReference type="SUPFAM" id="SSF161111">
    <property type="entry name" value="Cation efflux protein transmembrane domain-like"/>
    <property type="match status" value="1"/>
</dbReference>
<evidence type="ECO:0000256" key="7">
    <source>
        <dbReference type="SAM" id="MobiDB-lite"/>
    </source>
</evidence>
<dbReference type="InterPro" id="IPR027469">
    <property type="entry name" value="Cation_efflux_TMD_sf"/>
</dbReference>
<evidence type="ECO:0000256" key="1">
    <source>
        <dbReference type="ARBA" id="ARBA00004141"/>
    </source>
</evidence>
<dbReference type="GO" id="GO:0005385">
    <property type="term" value="F:zinc ion transmembrane transporter activity"/>
    <property type="evidence" value="ECO:0007669"/>
    <property type="project" value="TreeGrafter"/>
</dbReference>
<evidence type="ECO:0000256" key="6">
    <source>
        <dbReference type="ARBA" id="ARBA00023136"/>
    </source>
</evidence>
<dbReference type="Proteomes" id="UP001215598">
    <property type="component" value="Unassembled WGS sequence"/>
</dbReference>
<dbReference type="AlphaFoldDB" id="A0AAD7HVL0"/>
<feature type="region of interest" description="Disordered" evidence="7">
    <location>
        <begin position="262"/>
        <end position="312"/>
    </location>
</feature>
<dbReference type="Gene3D" id="1.20.1510.10">
    <property type="entry name" value="Cation efflux protein transmembrane domain"/>
    <property type="match status" value="1"/>
</dbReference>
<keyword evidence="4" id="KW-0862">Zinc</keyword>
<evidence type="ECO:0000256" key="3">
    <source>
        <dbReference type="ARBA" id="ARBA00022692"/>
    </source>
</evidence>
<dbReference type="PANTHER" id="PTHR45820">
    <property type="entry name" value="FI23527P1"/>
    <property type="match status" value="1"/>
</dbReference>
<comment type="subcellular location">
    <subcellularLocation>
        <location evidence="1">Membrane</location>
        <topology evidence="1">Multi-pass membrane protein</topology>
    </subcellularLocation>
</comment>
<dbReference type="GO" id="GO:0006882">
    <property type="term" value="P:intracellular zinc ion homeostasis"/>
    <property type="evidence" value="ECO:0007669"/>
    <property type="project" value="TreeGrafter"/>
</dbReference>
<keyword evidence="10" id="KW-1185">Reference proteome</keyword>